<dbReference type="EMBL" id="CAJVCH010100074">
    <property type="protein sequence ID" value="CAG7723540.1"/>
    <property type="molecule type" value="Genomic_DNA"/>
</dbReference>
<dbReference type="AlphaFoldDB" id="A0A8J2JWZ7"/>
<comment type="caution">
    <text evidence="2">The sequence shown here is derived from an EMBL/GenBank/DDBJ whole genome shotgun (WGS) entry which is preliminary data.</text>
</comment>
<name>A0A8J2JWZ7_9HEXA</name>
<accession>A0A8J2JWZ7</accession>
<evidence type="ECO:0000313" key="3">
    <source>
        <dbReference type="Proteomes" id="UP000708208"/>
    </source>
</evidence>
<dbReference type="Proteomes" id="UP000708208">
    <property type="component" value="Unassembled WGS sequence"/>
</dbReference>
<gene>
    <name evidence="2" type="ORF">AFUS01_LOCUS12624</name>
</gene>
<evidence type="ECO:0000313" key="2">
    <source>
        <dbReference type="EMBL" id="CAG7723540.1"/>
    </source>
</evidence>
<evidence type="ECO:0000256" key="1">
    <source>
        <dbReference type="SAM" id="MobiDB-lite"/>
    </source>
</evidence>
<reference evidence="2" key="1">
    <citation type="submission" date="2021-06" db="EMBL/GenBank/DDBJ databases">
        <authorList>
            <person name="Hodson N. C."/>
            <person name="Mongue J. A."/>
            <person name="Jaron S. K."/>
        </authorList>
    </citation>
    <scope>NUCLEOTIDE SEQUENCE</scope>
</reference>
<proteinExistence type="predicted"/>
<organism evidence="2 3">
    <name type="scientific">Allacma fusca</name>
    <dbReference type="NCBI Taxonomy" id="39272"/>
    <lineage>
        <taxon>Eukaryota</taxon>
        <taxon>Metazoa</taxon>
        <taxon>Ecdysozoa</taxon>
        <taxon>Arthropoda</taxon>
        <taxon>Hexapoda</taxon>
        <taxon>Collembola</taxon>
        <taxon>Symphypleona</taxon>
        <taxon>Sminthuridae</taxon>
        <taxon>Allacma</taxon>
    </lineage>
</organism>
<keyword evidence="3" id="KW-1185">Reference proteome</keyword>
<sequence length="149" mass="16445">MQTLINLLGGSQPGHPRNVSVATGSGSGTNGRSTSAQPKQPPLKPNFPTSASIYSKSPKKKPTFWLRHLKLPVWFPQPVPTQNSLHNNGKAVGKSKNWYPGGSIREKYGGSQIETLTTSNDDNTPAGLNSIVPRHYKYEYIFFRYCKKS</sequence>
<protein>
    <submittedName>
        <fullName evidence="2">Uncharacterized protein</fullName>
    </submittedName>
</protein>
<feature type="region of interest" description="Disordered" evidence="1">
    <location>
        <begin position="1"/>
        <end position="57"/>
    </location>
</feature>